<dbReference type="Proteomes" id="UP001529338">
    <property type="component" value="Unassembled WGS sequence"/>
</dbReference>
<proteinExistence type="predicted"/>
<feature type="compositionally biased region" description="Basic and acidic residues" evidence="1">
    <location>
        <begin position="83"/>
        <end position="100"/>
    </location>
</feature>
<feature type="region of interest" description="Disordered" evidence="1">
    <location>
        <begin position="1"/>
        <end position="22"/>
    </location>
</feature>
<sequence length="113" mass="12154">MSTRKQRAARAPAVPSITNAPEPLADDISRRQVRYLVQMGIRLVCFIGAILTWGHVPLWLSLVFIAAAVVLPYTAVIGANAGRERQDDSASYLEPREIERGPGSGGQLGGGQQ</sequence>
<feature type="transmembrane region" description="Helical" evidence="2">
    <location>
        <begin position="59"/>
        <end position="79"/>
    </location>
</feature>
<dbReference type="InterPro" id="IPR021449">
    <property type="entry name" value="DUF3099"/>
</dbReference>
<comment type="caution">
    <text evidence="3">The sequence shown here is derived from an EMBL/GenBank/DDBJ whole genome shotgun (WGS) entry which is preliminary data.</text>
</comment>
<accession>A0ABT7SJU8</accession>
<evidence type="ECO:0000313" key="4">
    <source>
        <dbReference type="Proteomes" id="UP001529338"/>
    </source>
</evidence>
<keyword evidence="2" id="KW-0472">Membrane</keyword>
<evidence type="ECO:0000313" key="3">
    <source>
        <dbReference type="EMBL" id="MDM7856461.1"/>
    </source>
</evidence>
<feature type="transmembrane region" description="Helical" evidence="2">
    <location>
        <begin position="35"/>
        <end position="53"/>
    </location>
</feature>
<keyword evidence="2" id="KW-1133">Transmembrane helix</keyword>
<evidence type="ECO:0000256" key="2">
    <source>
        <dbReference type="SAM" id="Phobius"/>
    </source>
</evidence>
<evidence type="ECO:0000256" key="1">
    <source>
        <dbReference type="SAM" id="MobiDB-lite"/>
    </source>
</evidence>
<reference evidence="3 4" key="1">
    <citation type="submission" date="2023-06" db="EMBL/GenBank/DDBJ databases">
        <title>Cellulomonas sp. MW4 Whole genome sequence.</title>
        <authorList>
            <person name="Park S."/>
        </authorList>
    </citation>
    <scope>NUCLEOTIDE SEQUENCE [LARGE SCALE GENOMIC DNA]</scope>
    <source>
        <strain evidence="3 4">MW4</strain>
    </source>
</reference>
<gene>
    <name evidence="3" type="ORF">QRT04_16100</name>
</gene>
<dbReference type="RefSeq" id="WP_289456650.1">
    <property type="nucleotide sequence ID" value="NZ_JAUCGQ010000003.1"/>
</dbReference>
<keyword evidence="2" id="KW-0812">Transmembrane</keyword>
<protein>
    <submittedName>
        <fullName evidence="3">DUF3099 domain-containing protein</fullName>
    </submittedName>
</protein>
<feature type="region of interest" description="Disordered" evidence="1">
    <location>
        <begin position="83"/>
        <end position="113"/>
    </location>
</feature>
<dbReference type="EMBL" id="JAUCGQ010000003">
    <property type="protein sequence ID" value="MDM7856461.1"/>
    <property type="molecule type" value="Genomic_DNA"/>
</dbReference>
<name>A0ABT7SJU8_9CELL</name>
<keyword evidence="4" id="KW-1185">Reference proteome</keyword>
<feature type="compositionally biased region" description="Gly residues" evidence="1">
    <location>
        <begin position="102"/>
        <end position="113"/>
    </location>
</feature>
<dbReference type="Pfam" id="PF11298">
    <property type="entry name" value="DUF3099"/>
    <property type="match status" value="1"/>
</dbReference>
<organism evidence="3 4">
    <name type="scientific">Cellulomonas alba</name>
    <dbReference type="NCBI Taxonomy" id="3053467"/>
    <lineage>
        <taxon>Bacteria</taxon>
        <taxon>Bacillati</taxon>
        <taxon>Actinomycetota</taxon>
        <taxon>Actinomycetes</taxon>
        <taxon>Micrococcales</taxon>
        <taxon>Cellulomonadaceae</taxon>
        <taxon>Cellulomonas</taxon>
    </lineage>
</organism>